<keyword evidence="1" id="KW-0472">Membrane</keyword>
<keyword evidence="1" id="KW-1133">Transmembrane helix</keyword>
<organism evidence="3 4">
    <name type="scientific">Halobacillus shinanisalinarum</name>
    <dbReference type="NCBI Taxonomy" id="2932258"/>
    <lineage>
        <taxon>Bacteria</taxon>
        <taxon>Bacillati</taxon>
        <taxon>Bacillota</taxon>
        <taxon>Bacilli</taxon>
        <taxon>Bacillales</taxon>
        <taxon>Bacillaceae</taxon>
        <taxon>Halobacillus</taxon>
    </lineage>
</organism>
<sequence length="84" mass="9489">MRVYISILYLMLVVALSANDKFSKATSYLAAGISMLYGFIDEVHQLFIDGRSFTVNDLVKDAIGVLVACWLVNAIYFNKYIKSR</sequence>
<evidence type="ECO:0000313" key="4">
    <source>
        <dbReference type="Proteomes" id="UP000831880"/>
    </source>
</evidence>
<protein>
    <submittedName>
        <fullName evidence="3">VanZ family protein</fullName>
    </submittedName>
</protein>
<gene>
    <name evidence="3" type="ORF">MUO14_08290</name>
</gene>
<keyword evidence="4" id="KW-1185">Reference proteome</keyword>
<keyword evidence="1" id="KW-0812">Transmembrane</keyword>
<proteinExistence type="predicted"/>
<name>A0ABY4H3X9_9BACI</name>
<feature type="domain" description="VanZ-like" evidence="2">
    <location>
        <begin position="10"/>
        <end position="73"/>
    </location>
</feature>
<feature type="transmembrane region" description="Helical" evidence="1">
    <location>
        <begin position="62"/>
        <end position="81"/>
    </location>
</feature>
<evidence type="ECO:0000259" key="2">
    <source>
        <dbReference type="Pfam" id="PF04892"/>
    </source>
</evidence>
<dbReference type="InterPro" id="IPR006976">
    <property type="entry name" value="VanZ-like"/>
</dbReference>
<dbReference type="NCBIfam" id="NF037970">
    <property type="entry name" value="vanZ_1"/>
    <property type="match status" value="1"/>
</dbReference>
<evidence type="ECO:0000256" key="1">
    <source>
        <dbReference type="SAM" id="Phobius"/>
    </source>
</evidence>
<accession>A0ABY4H3X9</accession>
<reference evidence="3 4" key="1">
    <citation type="submission" date="2022-04" db="EMBL/GenBank/DDBJ databases">
        <title>Halobacillus sp. isolated from saltern.</title>
        <authorList>
            <person name="Won M."/>
            <person name="Lee C.-M."/>
            <person name="Woen H.-Y."/>
            <person name="Kwon S.-W."/>
        </authorList>
    </citation>
    <scope>NUCLEOTIDE SEQUENCE [LARGE SCALE GENOMIC DNA]</scope>
    <source>
        <strain evidence="3 4">SSTM10-2</strain>
    </source>
</reference>
<evidence type="ECO:0000313" key="3">
    <source>
        <dbReference type="EMBL" id="UOQ94911.1"/>
    </source>
</evidence>
<dbReference type="Pfam" id="PF04892">
    <property type="entry name" value="VanZ"/>
    <property type="match status" value="1"/>
</dbReference>
<dbReference type="EMBL" id="CP095074">
    <property type="protein sequence ID" value="UOQ94911.1"/>
    <property type="molecule type" value="Genomic_DNA"/>
</dbReference>
<dbReference type="Proteomes" id="UP000831880">
    <property type="component" value="Chromosome"/>
</dbReference>
<dbReference type="RefSeq" id="WP_244754767.1">
    <property type="nucleotide sequence ID" value="NZ_CP095074.1"/>
</dbReference>